<sequence length="112" mass="13149">MDSCDCKRGIYRLHNKVYFEPESKLYLKERERLRTFYTSNNKYPHRLPSASSLARAGFYYSGEHDKVTCAFCSGTLGDWTIDDDPIKEHQFWFPHCDFVKGKFSKSGNQANY</sequence>
<dbReference type="Pfam" id="PF00653">
    <property type="entry name" value="BIR"/>
    <property type="match status" value="1"/>
</dbReference>
<dbReference type="InterPro" id="IPR001370">
    <property type="entry name" value="BIR_rpt"/>
</dbReference>
<accession>A0A443S991</accession>
<name>A0A443S991_9ACAR</name>
<dbReference type="SMART" id="SM00238">
    <property type="entry name" value="BIR"/>
    <property type="match status" value="1"/>
</dbReference>
<dbReference type="GO" id="GO:0051726">
    <property type="term" value="P:regulation of cell cycle"/>
    <property type="evidence" value="ECO:0007669"/>
    <property type="project" value="TreeGrafter"/>
</dbReference>
<dbReference type="SUPFAM" id="SSF57924">
    <property type="entry name" value="Inhibitor of apoptosis (IAP) repeat"/>
    <property type="match status" value="1"/>
</dbReference>
<dbReference type="Gene3D" id="1.10.1170.10">
    <property type="entry name" value="Inhibitor Of Apoptosis Protein (2mihbC-IAP-1), Chain A"/>
    <property type="match status" value="1"/>
</dbReference>
<dbReference type="CDD" id="cd00022">
    <property type="entry name" value="BIR"/>
    <property type="match status" value="1"/>
</dbReference>
<protein>
    <submittedName>
        <fullName evidence="1">Uncharacterized protein</fullName>
    </submittedName>
</protein>
<evidence type="ECO:0000313" key="1">
    <source>
        <dbReference type="EMBL" id="RWS24136.1"/>
    </source>
</evidence>
<dbReference type="STRING" id="299467.A0A443S991"/>
<dbReference type="OrthoDB" id="6499534at2759"/>
<dbReference type="VEuPathDB" id="VectorBase:LDEU007904"/>
<dbReference type="PROSITE" id="PS50143">
    <property type="entry name" value="BIR_REPEAT_2"/>
    <property type="match status" value="1"/>
</dbReference>
<dbReference type="GO" id="GO:0005634">
    <property type="term" value="C:nucleus"/>
    <property type="evidence" value="ECO:0007669"/>
    <property type="project" value="TreeGrafter"/>
</dbReference>
<keyword evidence="2" id="KW-1185">Reference proteome</keyword>
<reference evidence="1 2" key="1">
    <citation type="journal article" date="2018" name="Gigascience">
        <title>Genomes of trombidid mites reveal novel predicted allergens and laterally-transferred genes associated with secondary metabolism.</title>
        <authorList>
            <person name="Dong X."/>
            <person name="Chaisiri K."/>
            <person name="Xia D."/>
            <person name="Armstrong S.D."/>
            <person name="Fang Y."/>
            <person name="Donnelly M.J."/>
            <person name="Kadowaki T."/>
            <person name="McGarry J.W."/>
            <person name="Darby A.C."/>
            <person name="Makepeace B.L."/>
        </authorList>
    </citation>
    <scope>NUCLEOTIDE SEQUENCE [LARGE SCALE GENOMIC DNA]</scope>
    <source>
        <strain evidence="1">UoL-UT</strain>
    </source>
</reference>
<dbReference type="PANTHER" id="PTHR10044">
    <property type="entry name" value="INHIBITOR OF APOPTOSIS"/>
    <property type="match status" value="1"/>
</dbReference>
<proteinExistence type="predicted"/>
<dbReference type="Proteomes" id="UP000288716">
    <property type="component" value="Unassembled WGS sequence"/>
</dbReference>
<organism evidence="1 2">
    <name type="scientific">Leptotrombidium deliense</name>
    <dbReference type="NCBI Taxonomy" id="299467"/>
    <lineage>
        <taxon>Eukaryota</taxon>
        <taxon>Metazoa</taxon>
        <taxon>Ecdysozoa</taxon>
        <taxon>Arthropoda</taxon>
        <taxon>Chelicerata</taxon>
        <taxon>Arachnida</taxon>
        <taxon>Acari</taxon>
        <taxon>Acariformes</taxon>
        <taxon>Trombidiformes</taxon>
        <taxon>Prostigmata</taxon>
        <taxon>Anystina</taxon>
        <taxon>Parasitengona</taxon>
        <taxon>Trombiculoidea</taxon>
        <taxon>Trombiculidae</taxon>
        <taxon>Leptotrombidium</taxon>
    </lineage>
</organism>
<comment type="caution">
    <text evidence="1">The sequence shown here is derived from an EMBL/GenBank/DDBJ whole genome shotgun (WGS) entry which is preliminary data.</text>
</comment>
<dbReference type="AlphaFoldDB" id="A0A443S991"/>
<gene>
    <name evidence="1" type="ORF">B4U80_00746</name>
</gene>
<dbReference type="PANTHER" id="PTHR10044:SF139">
    <property type="entry name" value="DEATH-ASSOCIATED INHIBITOR OF APOPTOSIS 2"/>
    <property type="match status" value="1"/>
</dbReference>
<dbReference type="InterPro" id="IPR050784">
    <property type="entry name" value="IAP"/>
</dbReference>
<evidence type="ECO:0000313" key="2">
    <source>
        <dbReference type="Proteomes" id="UP000288716"/>
    </source>
</evidence>
<dbReference type="EMBL" id="NCKV01005317">
    <property type="protein sequence ID" value="RWS24136.1"/>
    <property type="molecule type" value="Genomic_DNA"/>
</dbReference>
<dbReference type="GO" id="GO:0005737">
    <property type="term" value="C:cytoplasm"/>
    <property type="evidence" value="ECO:0007669"/>
    <property type="project" value="TreeGrafter"/>
</dbReference>